<proteinExistence type="predicted"/>
<dbReference type="Pfam" id="PF01619">
    <property type="entry name" value="Pro_dh"/>
    <property type="match status" value="2"/>
</dbReference>
<dbReference type="InterPro" id="IPR002872">
    <property type="entry name" value="Proline_DH_dom"/>
</dbReference>
<dbReference type="AlphaFoldDB" id="A0A367FL38"/>
<dbReference type="Gene3D" id="3.20.20.220">
    <property type="match status" value="1"/>
</dbReference>
<organism evidence="3 4">
    <name type="scientific">Sphaerisporangium album</name>
    <dbReference type="NCBI Taxonomy" id="509200"/>
    <lineage>
        <taxon>Bacteria</taxon>
        <taxon>Bacillati</taxon>
        <taxon>Actinomycetota</taxon>
        <taxon>Actinomycetes</taxon>
        <taxon>Streptosporangiales</taxon>
        <taxon>Streptosporangiaceae</taxon>
        <taxon>Sphaerisporangium</taxon>
    </lineage>
</organism>
<dbReference type="GO" id="GO:0006562">
    <property type="term" value="P:L-proline catabolic process"/>
    <property type="evidence" value="ECO:0007669"/>
    <property type="project" value="UniProtKB-ARBA"/>
</dbReference>
<dbReference type="OrthoDB" id="9773461at2"/>
<dbReference type="InterPro" id="IPR029041">
    <property type="entry name" value="FAD-linked_oxidoreductase-like"/>
</dbReference>
<dbReference type="Proteomes" id="UP000253094">
    <property type="component" value="Unassembled WGS sequence"/>
</dbReference>
<evidence type="ECO:0000259" key="2">
    <source>
        <dbReference type="Pfam" id="PF01619"/>
    </source>
</evidence>
<evidence type="ECO:0000313" key="4">
    <source>
        <dbReference type="Proteomes" id="UP000253094"/>
    </source>
</evidence>
<keyword evidence="4" id="KW-1185">Reference proteome</keyword>
<name>A0A367FL38_9ACTN</name>
<reference evidence="3 4" key="1">
    <citation type="submission" date="2018-06" db="EMBL/GenBank/DDBJ databases">
        <title>Sphaerisporangium craniellae sp. nov., isolated from a marine sponge in the South China Sea.</title>
        <authorList>
            <person name="Li L."/>
        </authorList>
    </citation>
    <scope>NUCLEOTIDE SEQUENCE [LARGE SCALE GENOMIC DNA]</scope>
    <source>
        <strain evidence="3 4">CCTCC AA 208026</strain>
    </source>
</reference>
<keyword evidence="1" id="KW-0560">Oxidoreductase</keyword>
<evidence type="ECO:0000256" key="1">
    <source>
        <dbReference type="ARBA" id="ARBA00023002"/>
    </source>
</evidence>
<feature type="domain" description="Proline dehydrogenase" evidence="2">
    <location>
        <begin position="194"/>
        <end position="276"/>
    </location>
</feature>
<feature type="domain" description="Proline dehydrogenase" evidence="2">
    <location>
        <begin position="43"/>
        <end position="176"/>
    </location>
</feature>
<dbReference type="SUPFAM" id="SSF51730">
    <property type="entry name" value="FAD-linked oxidoreductase"/>
    <property type="match status" value="1"/>
</dbReference>
<accession>A0A367FL38</accession>
<protein>
    <submittedName>
        <fullName evidence="3">Proline dehydrogenase</fullName>
    </submittedName>
</protein>
<comment type="caution">
    <text evidence="3">The sequence shown here is derived from an EMBL/GenBank/DDBJ whole genome shotgun (WGS) entry which is preliminary data.</text>
</comment>
<dbReference type="EMBL" id="QOIL01000008">
    <property type="protein sequence ID" value="RCG30427.1"/>
    <property type="molecule type" value="Genomic_DNA"/>
</dbReference>
<gene>
    <name evidence="3" type="ORF">DQ384_16610</name>
</gene>
<evidence type="ECO:0000313" key="3">
    <source>
        <dbReference type="EMBL" id="RCG30427.1"/>
    </source>
</evidence>
<dbReference type="GO" id="GO:0004657">
    <property type="term" value="F:proline dehydrogenase activity"/>
    <property type="evidence" value="ECO:0007669"/>
    <property type="project" value="UniProtKB-ARBA"/>
</dbReference>
<sequence>MLRRVLLAASSNDRVESMVRTSGIARRVMSRYVAGTGVEDAASAAAALTADGYLVTLDHLGEEARGPAQAARAADTAVALLDALDRRGAAKGADLSVRLSVLGLHVDEGLARDCAARVCAAAGELGATVTVDTENAALADRALRVHACLVEDHPSTGAAVQAALRGAEHHCRALAAARVRLCAGTPGGPASVSYGRPADVDRSYVRCLKVLMEGGGYPMVATHDRRLIEVASALAVLNEREPGSFEYQMWHGVRPPALERQAAHGARVRVRVPYGPGWYGHLARHFAGRTGNLADLVRSMAGRREVTRGTGSRR</sequence>